<keyword evidence="3" id="KW-1185">Reference proteome</keyword>
<feature type="domain" description="Glyoxalase-like" evidence="1">
    <location>
        <begin position="4"/>
        <end position="157"/>
    </location>
</feature>
<dbReference type="AlphaFoldDB" id="A0A024QFC6"/>
<dbReference type="EMBL" id="CCDP010000002">
    <property type="protein sequence ID" value="CDQ40932.1"/>
    <property type="molecule type" value="Genomic_DNA"/>
</dbReference>
<gene>
    <name evidence="2" type="ORF">BN990_03280</name>
</gene>
<reference evidence="2 3" key="1">
    <citation type="submission" date="2014-03" db="EMBL/GenBank/DDBJ databases">
        <authorList>
            <person name="Urmite Genomes U."/>
        </authorList>
    </citation>
    <scope>NUCLEOTIDE SEQUENCE [LARGE SCALE GENOMIC DNA]</scope>
    <source>
        <strain evidence="2 3">Vm-5</strain>
    </source>
</reference>
<dbReference type="Pfam" id="PF13468">
    <property type="entry name" value="Glyoxalase_3"/>
    <property type="match status" value="1"/>
</dbReference>
<dbReference type="InterPro" id="IPR029068">
    <property type="entry name" value="Glyas_Bleomycin-R_OHBP_Dase"/>
</dbReference>
<evidence type="ECO:0000313" key="2">
    <source>
        <dbReference type="EMBL" id="CDQ40932.1"/>
    </source>
</evidence>
<accession>A0A024QFC6</accession>
<comment type="caution">
    <text evidence="2">The sequence shown here is derived from an EMBL/GenBank/DDBJ whole genome shotgun (WGS) entry which is preliminary data.</text>
</comment>
<protein>
    <recommendedName>
        <fullName evidence="1">Glyoxalase-like domain-containing protein</fullName>
    </recommendedName>
</protein>
<dbReference type="eggNOG" id="COG0346">
    <property type="taxonomic scope" value="Bacteria"/>
</dbReference>
<sequence length="209" mass="24094">MLALDHIIVAAKEPKTAALAFASKNHIKTIEGGKHEKWGTYNHLAYFANNCYIEWLGIFNQRLANQSENPLIQQLILALDNSEEGPIQFALRTENMTSFIKHFDTAMTPYIGPTDGHRKKPNGMDLTWQMLFPQPKKYFPFLIQWGNSMNVPDDKQLINKQNITNIATTLPVNEFKALYQHRIQANHFQLANTNLQFEEEKKLMFSISE</sequence>
<proteinExistence type="predicted"/>
<dbReference type="Proteomes" id="UP000028875">
    <property type="component" value="Unassembled WGS sequence"/>
</dbReference>
<evidence type="ECO:0000313" key="3">
    <source>
        <dbReference type="Proteomes" id="UP000028875"/>
    </source>
</evidence>
<organism evidence="2 3">
    <name type="scientific">Virgibacillus massiliensis</name>
    <dbReference type="NCBI Taxonomy" id="1462526"/>
    <lineage>
        <taxon>Bacteria</taxon>
        <taxon>Bacillati</taxon>
        <taxon>Bacillota</taxon>
        <taxon>Bacilli</taxon>
        <taxon>Bacillales</taxon>
        <taxon>Bacillaceae</taxon>
        <taxon>Virgibacillus</taxon>
    </lineage>
</organism>
<dbReference type="PANTHER" id="PTHR40265:SF1">
    <property type="entry name" value="GLYOXALASE-LIKE DOMAIN-CONTAINING PROTEIN"/>
    <property type="match status" value="1"/>
</dbReference>
<dbReference type="OrthoDB" id="9111355at2"/>
<dbReference type="InterPro" id="IPR025870">
    <property type="entry name" value="Glyoxalase-like_dom"/>
</dbReference>
<dbReference type="RefSeq" id="WP_051739226.1">
    <property type="nucleotide sequence ID" value="NZ_BNER01000007.1"/>
</dbReference>
<dbReference type="Gene3D" id="3.10.180.10">
    <property type="entry name" value="2,3-Dihydroxybiphenyl 1,2-Dioxygenase, domain 1"/>
    <property type="match status" value="1"/>
</dbReference>
<reference evidence="3" key="2">
    <citation type="submission" date="2014-05" db="EMBL/GenBank/DDBJ databases">
        <title>Draft genome sequence of Virgibacillus massiliensis Vm-5.</title>
        <authorList>
            <person name="Khelaifia S."/>
            <person name="Croce O."/>
            <person name="Lagier J.C."/>
            <person name="Raoult D."/>
        </authorList>
    </citation>
    <scope>NUCLEOTIDE SEQUENCE [LARGE SCALE GENOMIC DNA]</scope>
    <source>
        <strain evidence="3">Vm-5</strain>
    </source>
</reference>
<dbReference type="PANTHER" id="PTHR40265">
    <property type="entry name" value="BLL2707 PROTEIN"/>
    <property type="match status" value="1"/>
</dbReference>
<name>A0A024QFC6_9BACI</name>
<evidence type="ECO:0000259" key="1">
    <source>
        <dbReference type="Pfam" id="PF13468"/>
    </source>
</evidence>
<dbReference type="STRING" id="1462526.BN990_03280"/>